<dbReference type="InterPro" id="IPR036249">
    <property type="entry name" value="Thioredoxin-like_sf"/>
</dbReference>
<reference evidence="2 3" key="1">
    <citation type="submission" date="2017-09" db="EMBL/GenBank/DDBJ databases">
        <title>Depth-based differentiation of microbial function through sediment-hosted aquifers and enrichment of novel symbionts in the deep terrestrial subsurface.</title>
        <authorList>
            <person name="Probst A.J."/>
            <person name="Ladd B."/>
            <person name="Jarett J.K."/>
            <person name="Geller-Mcgrath D.E."/>
            <person name="Sieber C.M."/>
            <person name="Emerson J.B."/>
            <person name="Anantharaman K."/>
            <person name="Thomas B.C."/>
            <person name="Malmstrom R."/>
            <person name="Stieglmeier M."/>
            <person name="Klingl A."/>
            <person name="Woyke T."/>
            <person name="Ryan C.M."/>
            <person name="Banfield J.F."/>
        </authorList>
    </citation>
    <scope>NUCLEOTIDE SEQUENCE [LARGE SCALE GENOMIC DNA]</scope>
    <source>
        <strain evidence="2">CG22_combo_CG10-13_8_21_14_all_42_17</strain>
    </source>
</reference>
<evidence type="ECO:0000313" key="3">
    <source>
        <dbReference type="Proteomes" id="UP000229794"/>
    </source>
</evidence>
<dbReference type="EMBL" id="PCST01000006">
    <property type="protein sequence ID" value="PIP55964.1"/>
    <property type="molecule type" value="Genomic_DNA"/>
</dbReference>
<evidence type="ECO:0000313" key="2">
    <source>
        <dbReference type="EMBL" id="PIP55964.1"/>
    </source>
</evidence>
<proteinExistence type="predicted"/>
<dbReference type="SUPFAM" id="SSF52833">
    <property type="entry name" value="Thioredoxin-like"/>
    <property type="match status" value="1"/>
</dbReference>
<sequence length="133" mass="14393">MEKNKIIWFLVIVVVIMGVVWLIKTPSKPGQFDAFASCIKDSGATFYAAFWCPNCQNQEALFGRSAGLLPRVECSTPDGRGQLQVCQEANIEGYPTWAFADGTRKTGTLPLEQLSEATGCVLPGESSATENDG</sequence>
<keyword evidence="1" id="KW-0472">Membrane</keyword>
<protein>
    <recommendedName>
        <fullName evidence="4">Thioredoxin domain-containing protein</fullName>
    </recommendedName>
</protein>
<dbReference type="Proteomes" id="UP000229794">
    <property type="component" value="Unassembled WGS sequence"/>
</dbReference>
<accession>A0A2H0BEA7</accession>
<comment type="caution">
    <text evidence="2">The sequence shown here is derived from an EMBL/GenBank/DDBJ whole genome shotgun (WGS) entry which is preliminary data.</text>
</comment>
<gene>
    <name evidence="2" type="ORF">COX06_00330</name>
</gene>
<dbReference type="AlphaFoldDB" id="A0A2H0BEA7"/>
<evidence type="ECO:0008006" key="4">
    <source>
        <dbReference type="Google" id="ProtNLM"/>
    </source>
</evidence>
<feature type="transmembrane region" description="Helical" evidence="1">
    <location>
        <begin position="6"/>
        <end position="23"/>
    </location>
</feature>
<dbReference type="PANTHER" id="PTHR34573">
    <property type="entry name" value="VKC DOMAIN-CONTAINING PROTEIN"/>
    <property type="match status" value="1"/>
</dbReference>
<dbReference type="PANTHER" id="PTHR34573:SF1">
    <property type="entry name" value="VITAMIN K EPOXIDE REDUCTASE DOMAIN-CONTAINING PROTEIN"/>
    <property type="match status" value="1"/>
</dbReference>
<keyword evidence="1" id="KW-1133">Transmembrane helix</keyword>
<dbReference type="Gene3D" id="3.40.30.10">
    <property type="entry name" value="Glutaredoxin"/>
    <property type="match status" value="1"/>
</dbReference>
<keyword evidence="1" id="KW-0812">Transmembrane</keyword>
<name>A0A2H0BEA7_9BACT</name>
<evidence type="ECO:0000256" key="1">
    <source>
        <dbReference type="SAM" id="Phobius"/>
    </source>
</evidence>
<organism evidence="2 3">
    <name type="scientific">Candidatus Zambryskibacteria bacterium CG22_combo_CG10-13_8_21_14_all_42_17</name>
    <dbReference type="NCBI Taxonomy" id="1975118"/>
    <lineage>
        <taxon>Bacteria</taxon>
        <taxon>Candidatus Zambryskiibacteriota</taxon>
    </lineage>
</organism>